<proteinExistence type="predicted"/>
<dbReference type="EMBL" id="LAZR01000439">
    <property type="protein sequence ID" value="KKN68827.1"/>
    <property type="molecule type" value="Genomic_DNA"/>
</dbReference>
<sequence length="169" mass="18278">MNKLLMVIPLVILLCFAFGCQQGEEIAEEAGIAGLSDEDVAAIKTANDAYVQAALEGGMEATTEFYTEDTIMVVAGGPMIQGREALKEERKALSKASATVTAFNQTIVKIDGRDNLAFVLGTAYLTMTAEGLPEPMEPTQVTGKFLQILRKQEDGSWLIAIDTRIPDLY</sequence>
<dbReference type="PROSITE" id="PS51257">
    <property type="entry name" value="PROKAR_LIPOPROTEIN"/>
    <property type="match status" value="1"/>
</dbReference>
<evidence type="ECO:0000259" key="1">
    <source>
        <dbReference type="Pfam" id="PF14534"/>
    </source>
</evidence>
<protein>
    <recommendedName>
        <fullName evidence="1">DUF4440 domain-containing protein</fullName>
    </recommendedName>
</protein>
<reference evidence="2" key="1">
    <citation type="journal article" date="2015" name="Nature">
        <title>Complex archaea that bridge the gap between prokaryotes and eukaryotes.</title>
        <authorList>
            <person name="Spang A."/>
            <person name="Saw J.H."/>
            <person name="Jorgensen S.L."/>
            <person name="Zaremba-Niedzwiedzka K."/>
            <person name="Martijn J."/>
            <person name="Lind A.E."/>
            <person name="van Eijk R."/>
            <person name="Schleper C."/>
            <person name="Guy L."/>
            <person name="Ettema T.J."/>
        </authorList>
    </citation>
    <scope>NUCLEOTIDE SEQUENCE</scope>
</reference>
<feature type="domain" description="DUF4440" evidence="1">
    <location>
        <begin position="44"/>
        <end position="159"/>
    </location>
</feature>
<dbReference type="AlphaFoldDB" id="A0A0F9T224"/>
<dbReference type="Gene3D" id="3.10.450.50">
    <property type="match status" value="1"/>
</dbReference>
<organism evidence="2">
    <name type="scientific">marine sediment metagenome</name>
    <dbReference type="NCBI Taxonomy" id="412755"/>
    <lineage>
        <taxon>unclassified sequences</taxon>
        <taxon>metagenomes</taxon>
        <taxon>ecological metagenomes</taxon>
    </lineage>
</organism>
<evidence type="ECO:0000313" key="2">
    <source>
        <dbReference type="EMBL" id="KKN68827.1"/>
    </source>
</evidence>
<dbReference type="SUPFAM" id="SSF54427">
    <property type="entry name" value="NTF2-like"/>
    <property type="match status" value="1"/>
</dbReference>
<gene>
    <name evidence="2" type="ORF">LCGC14_0447640</name>
</gene>
<comment type="caution">
    <text evidence="2">The sequence shown here is derived from an EMBL/GenBank/DDBJ whole genome shotgun (WGS) entry which is preliminary data.</text>
</comment>
<dbReference type="InterPro" id="IPR027843">
    <property type="entry name" value="DUF4440"/>
</dbReference>
<dbReference type="Pfam" id="PF14534">
    <property type="entry name" value="DUF4440"/>
    <property type="match status" value="1"/>
</dbReference>
<accession>A0A0F9T224</accession>
<dbReference type="InterPro" id="IPR032710">
    <property type="entry name" value="NTF2-like_dom_sf"/>
</dbReference>
<name>A0A0F9T224_9ZZZZ</name>